<feature type="compositionally biased region" description="Polar residues" evidence="1">
    <location>
        <begin position="58"/>
        <end position="70"/>
    </location>
</feature>
<keyword evidence="3" id="KW-1185">Reference proteome</keyword>
<accession>A0A9Q3PJB2</accession>
<sequence length="107" mass="12497">MNSYLTVRTFLGNPRTCKLLNGWNPLMEKKDMMLLTAEFRINNPPHPKQVEKTASIARNRTLNMKKQPQAQKKGRSKAPDIQPYSQGYRMQKIHQDAMENVFQMALY</sequence>
<dbReference type="EMBL" id="AVOT02073990">
    <property type="protein sequence ID" value="MBW0563270.1"/>
    <property type="molecule type" value="Genomic_DNA"/>
</dbReference>
<dbReference type="AlphaFoldDB" id="A0A9Q3PJB2"/>
<protein>
    <submittedName>
        <fullName evidence="2">Uncharacterized protein</fullName>
    </submittedName>
</protein>
<evidence type="ECO:0000313" key="2">
    <source>
        <dbReference type="EMBL" id="MBW0563270.1"/>
    </source>
</evidence>
<gene>
    <name evidence="2" type="ORF">O181_102985</name>
</gene>
<name>A0A9Q3PJB2_9BASI</name>
<feature type="region of interest" description="Disordered" evidence="1">
    <location>
        <begin position="58"/>
        <end position="86"/>
    </location>
</feature>
<comment type="caution">
    <text evidence="2">The sequence shown here is derived from an EMBL/GenBank/DDBJ whole genome shotgun (WGS) entry which is preliminary data.</text>
</comment>
<dbReference type="Proteomes" id="UP000765509">
    <property type="component" value="Unassembled WGS sequence"/>
</dbReference>
<reference evidence="2" key="1">
    <citation type="submission" date="2021-03" db="EMBL/GenBank/DDBJ databases">
        <title>Draft genome sequence of rust myrtle Austropuccinia psidii MF-1, a brazilian biotype.</title>
        <authorList>
            <person name="Quecine M.C."/>
            <person name="Pachon D.M.R."/>
            <person name="Bonatelli M.L."/>
            <person name="Correr F.H."/>
            <person name="Franceschini L.M."/>
            <person name="Leite T.F."/>
            <person name="Margarido G.R.A."/>
            <person name="Almeida C.A."/>
            <person name="Ferrarezi J.A."/>
            <person name="Labate C.A."/>
        </authorList>
    </citation>
    <scope>NUCLEOTIDE SEQUENCE</scope>
    <source>
        <strain evidence="2">MF-1</strain>
    </source>
</reference>
<evidence type="ECO:0000313" key="3">
    <source>
        <dbReference type="Proteomes" id="UP000765509"/>
    </source>
</evidence>
<organism evidence="2 3">
    <name type="scientific">Austropuccinia psidii MF-1</name>
    <dbReference type="NCBI Taxonomy" id="1389203"/>
    <lineage>
        <taxon>Eukaryota</taxon>
        <taxon>Fungi</taxon>
        <taxon>Dikarya</taxon>
        <taxon>Basidiomycota</taxon>
        <taxon>Pucciniomycotina</taxon>
        <taxon>Pucciniomycetes</taxon>
        <taxon>Pucciniales</taxon>
        <taxon>Sphaerophragmiaceae</taxon>
        <taxon>Austropuccinia</taxon>
    </lineage>
</organism>
<evidence type="ECO:0000256" key="1">
    <source>
        <dbReference type="SAM" id="MobiDB-lite"/>
    </source>
</evidence>
<proteinExistence type="predicted"/>